<feature type="region of interest" description="Disordered" evidence="1">
    <location>
        <begin position="88"/>
        <end position="108"/>
    </location>
</feature>
<organism evidence="2 3">
    <name type="scientific">Streptomyces silvae</name>
    <dbReference type="NCBI Taxonomy" id="2803812"/>
    <lineage>
        <taxon>Bacteria</taxon>
        <taxon>Bacillati</taxon>
        <taxon>Actinomycetota</taxon>
        <taxon>Actinomycetes</taxon>
        <taxon>Kitasatosporales</taxon>
        <taxon>Streptomycetaceae</taxon>
        <taxon>Streptomyces</taxon>
    </lineage>
</organism>
<dbReference type="Proteomes" id="UP001382181">
    <property type="component" value="Unassembled WGS sequence"/>
</dbReference>
<dbReference type="RefSeq" id="WP_206432728.1">
    <property type="nucleotide sequence ID" value="NZ_JARUMK010000001.1"/>
</dbReference>
<sequence>MAETEGEGLAEREEVQRVFDGLDAIESMEDSLEKAQIISRLLRDQTERTKRLKEHRRRIVLHLRSQKVTYREIAESLGVSIGTVQDIERGYSGSGKNRPKKSTEASAE</sequence>
<name>A0ABU8A608_9ACTN</name>
<protein>
    <submittedName>
        <fullName evidence="2">Helix-turn-helix domain-containing protein</fullName>
    </submittedName>
</protein>
<dbReference type="EMBL" id="JARUMK010000001">
    <property type="protein sequence ID" value="MEH0561155.1"/>
    <property type="molecule type" value="Genomic_DNA"/>
</dbReference>
<proteinExistence type="predicted"/>
<gene>
    <name evidence="2" type="ORF">QBA37_18180</name>
</gene>
<dbReference type="SUPFAM" id="SSF46689">
    <property type="entry name" value="Homeodomain-like"/>
    <property type="match status" value="1"/>
</dbReference>
<reference evidence="2 3" key="1">
    <citation type="submission" date="2023-04" db="EMBL/GenBank/DDBJ databases">
        <title>Genomic diversity of scab-causing Streptomyces spp. in the province of Quebec, Canada.</title>
        <authorList>
            <person name="Biessy A."/>
            <person name="Cadieux M."/>
            <person name="Ciotola M."/>
            <person name="Filion M."/>
        </authorList>
    </citation>
    <scope>NUCLEOTIDE SEQUENCE [LARGE SCALE GENOMIC DNA]</scope>
    <source>
        <strain evidence="2 3">B21-103</strain>
    </source>
</reference>
<accession>A0ABU8A608</accession>
<dbReference type="Gene3D" id="1.10.10.10">
    <property type="entry name" value="Winged helix-like DNA-binding domain superfamily/Winged helix DNA-binding domain"/>
    <property type="match status" value="1"/>
</dbReference>
<dbReference type="Pfam" id="PF13384">
    <property type="entry name" value="HTH_23"/>
    <property type="match status" value="1"/>
</dbReference>
<dbReference type="InterPro" id="IPR036388">
    <property type="entry name" value="WH-like_DNA-bd_sf"/>
</dbReference>
<evidence type="ECO:0000313" key="2">
    <source>
        <dbReference type="EMBL" id="MEH0561155.1"/>
    </source>
</evidence>
<evidence type="ECO:0000256" key="1">
    <source>
        <dbReference type="SAM" id="MobiDB-lite"/>
    </source>
</evidence>
<keyword evidence="3" id="KW-1185">Reference proteome</keyword>
<dbReference type="InterPro" id="IPR009057">
    <property type="entry name" value="Homeodomain-like_sf"/>
</dbReference>
<comment type="caution">
    <text evidence="2">The sequence shown here is derived from an EMBL/GenBank/DDBJ whole genome shotgun (WGS) entry which is preliminary data.</text>
</comment>
<evidence type="ECO:0000313" key="3">
    <source>
        <dbReference type="Proteomes" id="UP001382181"/>
    </source>
</evidence>